<dbReference type="NCBIfam" id="TIGR01909">
    <property type="entry name" value="C_GCAxxG_C_C"/>
    <property type="match status" value="1"/>
</dbReference>
<comment type="caution">
    <text evidence="1">The sequence shown here is derived from an EMBL/GenBank/DDBJ whole genome shotgun (WGS) entry which is preliminary data.</text>
</comment>
<evidence type="ECO:0000313" key="2">
    <source>
        <dbReference type="Proteomes" id="UP000295711"/>
    </source>
</evidence>
<dbReference type="Pfam" id="PF09719">
    <property type="entry name" value="C_GCAxxG_C_C"/>
    <property type="match status" value="1"/>
</dbReference>
<proteinExistence type="predicted"/>
<dbReference type="RefSeq" id="WP_132094333.1">
    <property type="nucleotide sequence ID" value="NZ_JANKAQ010000020.1"/>
</dbReference>
<organism evidence="1 2">
    <name type="scientific">Frisingicoccus caecimuris</name>
    <dbReference type="NCBI Taxonomy" id="1796636"/>
    <lineage>
        <taxon>Bacteria</taxon>
        <taxon>Bacillati</taxon>
        <taxon>Bacillota</taxon>
        <taxon>Clostridia</taxon>
        <taxon>Lachnospirales</taxon>
        <taxon>Lachnospiraceae</taxon>
        <taxon>Frisingicoccus</taxon>
    </lineage>
</organism>
<gene>
    <name evidence="1" type="ORF">EV212_12126</name>
</gene>
<dbReference type="EMBL" id="SLXA01000021">
    <property type="protein sequence ID" value="TCO81857.1"/>
    <property type="molecule type" value="Genomic_DNA"/>
</dbReference>
<keyword evidence="2" id="KW-1185">Reference proteome</keyword>
<name>A0A4R2L952_9FIRM</name>
<dbReference type="InterPro" id="IPR010181">
    <property type="entry name" value="CGCAxxGCC_motif"/>
</dbReference>
<protein>
    <submittedName>
        <fullName evidence="1">C_GCAxxG_C_C family probable redox protein</fullName>
    </submittedName>
</protein>
<reference evidence="1 2" key="1">
    <citation type="submission" date="2019-03" db="EMBL/GenBank/DDBJ databases">
        <title>Genomic Encyclopedia of Type Strains, Phase IV (KMG-IV): sequencing the most valuable type-strain genomes for metagenomic binning, comparative biology and taxonomic classification.</title>
        <authorList>
            <person name="Goeker M."/>
        </authorList>
    </citation>
    <scope>NUCLEOTIDE SEQUENCE [LARGE SCALE GENOMIC DNA]</scope>
    <source>
        <strain evidence="1 2">DSM 28559</strain>
    </source>
</reference>
<evidence type="ECO:0000313" key="1">
    <source>
        <dbReference type="EMBL" id="TCO81857.1"/>
    </source>
</evidence>
<dbReference type="Proteomes" id="UP000295711">
    <property type="component" value="Unassembled WGS sequence"/>
</dbReference>
<sequence length="163" mass="18166">MEKEIAKNKTVEEKMALADEISRGYFRQGLNCTECVLRTFMDMYDVELPEDILCMATGFGGGIGHTKNICGAITGAVMALGTVKGRRNPFGPKEEMGARIQHLQGDIYPVFGKMVNEIEDKYGTLICREMSQPFGDFDSKPRKKNCMEIIAYCAQLAVKYAES</sequence>
<accession>A0A4R2L952</accession>
<dbReference type="OrthoDB" id="9791535at2"/>
<dbReference type="AlphaFoldDB" id="A0A4R2L952"/>